<evidence type="ECO:0000313" key="1">
    <source>
        <dbReference type="EMBL" id="AVO40428.1"/>
    </source>
</evidence>
<gene>
    <name evidence="1" type="ORF">C6571_03270</name>
</gene>
<accession>A0A2S0MX20</accession>
<keyword evidence="2" id="KW-1185">Reference proteome</keyword>
<dbReference type="EMBL" id="CP027669">
    <property type="protein sequence ID" value="AVO40428.1"/>
    <property type="molecule type" value="Genomic_DNA"/>
</dbReference>
<name>A0A2S0MX20_9BURK</name>
<proteinExistence type="predicted"/>
<dbReference type="KEGG" id="simp:C6571_03270"/>
<evidence type="ECO:0000313" key="2">
    <source>
        <dbReference type="Proteomes" id="UP000239326"/>
    </source>
</evidence>
<dbReference type="OrthoDB" id="7871407at2"/>
<reference evidence="1 2" key="1">
    <citation type="submission" date="2018-03" db="EMBL/GenBank/DDBJ databases">
        <title>Genome sequencing of Simplicispira sp.</title>
        <authorList>
            <person name="Kim S.-J."/>
            <person name="Heo J."/>
            <person name="Kwon S.-W."/>
        </authorList>
    </citation>
    <scope>NUCLEOTIDE SEQUENCE [LARGE SCALE GENOMIC DNA]</scope>
    <source>
        <strain evidence="1 2">SC1-8</strain>
    </source>
</reference>
<organism evidence="1 2">
    <name type="scientific">Simplicispira suum</name>
    <dbReference type="NCBI Taxonomy" id="2109915"/>
    <lineage>
        <taxon>Bacteria</taxon>
        <taxon>Pseudomonadati</taxon>
        <taxon>Pseudomonadota</taxon>
        <taxon>Betaproteobacteria</taxon>
        <taxon>Burkholderiales</taxon>
        <taxon>Comamonadaceae</taxon>
        <taxon>Simplicispira</taxon>
    </lineage>
</organism>
<dbReference type="AlphaFoldDB" id="A0A2S0MX20"/>
<dbReference type="Proteomes" id="UP000239326">
    <property type="component" value="Chromosome"/>
</dbReference>
<protein>
    <submittedName>
        <fullName evidence="1">Uncharacterized protein</fullName>
    </submittedName>
</protein>
<dbReference type="RefSeq" id="WP_106445420.1">
    <property type="nucleotide sequence ID" value="NZ_CP027669.1"/>
</dbReference>
<sequence>MLKTLTATYASKATVANVVDELVNGGLPREKIYSDDTTMQVKVMVPEVEEPGVKEILNRHQPTSIS</sequence>